<evidence type="ECO:0000256" key="1">
    <source>
        <dbReference type="SAM" id="MobiDB-lite"/>
    </source>
</evidence>
<feature type="compositionally biased region" description="Basic residues" evidence="1">
    <location>
        <begin position="123"/>
        <end position="138"/>
    </location>
</feature>
<name>A0AAQ3TWB0_PASNO</name>
<feature type="compositionally biased region" description="Basic and acidic residues" evidence="1">
    <location>
        <begin position="156"/>
        <end position="183"/>
    </location>
</feature>
<reference evidence="2 3" key="1">
    <citation type="submission" date="2024-02" db="EMBL/GenBank/DDBJ databases">
        <title>High-quality chromosome-scale genome assembly of Pensacola bahiagrass (Paspalum notatum Flugge var. saurae).</title>
        <authorList>
            <person name="Vega J.M."/>
            <person name="Podio M."/>
            <person name="Orjuela J."/>
            <person name="Siena L.A."/>
            <person name="Pessino S.C."/>
            <person name="Combes M.C."/>
            <person name="Mariac C."/>
            <person name="Albertini E."/>
            <person name="Pupilli F."/>
            <person name="Ortiz J.P.A."/>
            <person name="Leblanc O."/>
        </authorList>
    </citation>
    <scope>NUCLEOTIDE SEQUENCE [LARGE SCALE GENOMIC DNA]</scope>
    <source>
        <strain evidence="2">R1</strain>
        <tissue evidence="2">Leaf</tissue>
    </source>
</reference>
<dbReference type="Proteomes" id="UP001341281">
    <property type="component" value="Chromosome 06"/>
</dbReference>
<sequence>MPLFKLPLMPFLAPSSSSTTSSLPIQHPHRWELEASSAAAFTSPFSPARPAKPAFPAAGAPAPSFAAPRLPIFSLLILLFLPCPNAMTTPFDAAAAPCAPPGAPKPSSTTSADPVRAQAGPLCRHRPPRSARIRRRGEARRWWEGGRGGASVVDPAAREGRPKGRARAERVCERVGVDSEDRA</sequence>
<keyword evidence="3" id="KW-1185">Reference proteome</keyword>
<dbReference type="EMBL" id="CP144750">
    <property type="protein sequence ID" value="WVZ81494.1"/>
    <property type="molecule type" value="Genomic_DNA"/>
</dbReference>
<evidence type="ECO:0000313" key="2">
    <source>
        <dbReference type="EMBL" id="WVZ81494.1"/>
    </source>
</evidence>
<accession>A0AAQ3TWB0</accession>
<protein>
    <submittedName>
        <fullName evidence="2">Uncharacterized protein</fullName>
    </submittedName>
</protein>
<gene>
    <name evidence="2" type="ORF">U9M48_028865</name>
</gene>
<proteinExistence type="predicted"/>
<evidence type="ECO:0000313" key="3">
    <source>
        <dbReference type="Proteomes" id="UP001341281"/>
    </source>
</evidence>
<feature type="region of interest" description="Disordered" evidence="1">
    <location>
        <begin position="98"/>
        <end position="183"/>
    </location>
</feature>
<dbReference type="AlphaFoldDB" id="A0AAQ3TWB0"/>
<organism evidence="2 3">
    <name type="scientific">Paspalum notatum var. saurae</name>
    <dbReference type="NCBI Taxonomy" id="547442"/>
    <lineage>
        <taxon>Eukaryota</taxon>
        <taxon>Viridiplantae</taxon>
        <taxon>Streptophyta</taxon>
        <taxon>Embryophyta</taxon>
        <taxon>Tracheophyta</taxon>
        <taxon>Spermatophyta</taxon>
        <taxon>Magnoliopsida</taxon>
        <taxon>Liliopsida</taxon>
        <taxon>Poales</taxon>
        <taxon>Poaceae</taxon>
        <taxon>PACMAD clade</taxon>
        <taxon>Panicoideae</taxon>
        <taxon>Andropogonodae</taxon>
        <taxon>Paspaleae</taxon>
        <taxon>Paspalinae</taxon>
        <taxon>Paspalum</taxon>
    </lineage>
</organism>